<name>A0AAD3DRY1_9CHLO</name>
<sequence length="108" mass="11385">DGELAALVAAVPGLRELELVRPRSLTDAGLAALTALSALTQLTVAGAQQLTVAGFTPAARCLRQLRLLVLRDLPSLTAAHCDQLEGSCPRRGQLRVQLVGQQQHAQQA</sequence>
<organism evidence="2 3">
    <name type="scientific">Astrephomene gubernaculifera</name>
    <dbReference type="NCBI Taxonomy" id="47775"/>
    <lineage>
        <taxon>Eukaryota</taxon>
        <taxon>Viridiplantae</taxon>
        <taxon>Chlorophyta</taxon>
        <taxon>core chlorophytes</taxon>
        <taxon>Chlorophyceae</taxon>
        <taxon>CS clade</taxon>
        <taxon>Chlamydomonadales</taxon>
        <taxon>Astrephomenaceae</taxon>
        <taxon>Astrephomene</taxon>
    </lineage>
</organism>
<gene>
    <name evidence="2" type="ORF">Agub_g8396</name>
</gene>
<feature type="non-terminal residue" evidence="2">
    <location>
        <position position="108"/>
    </location>
</feature>
<dbReference type="Gene3D" id="3.80.10.10">
    <property type="entry name" value="Ribonuclease Inhibitor"/>
    <property type="match status" value="1"/>
</dbReference>
<dbReference type="GO" id="GO:0005930">
    <property type="term" value="C:axoneme"/>
    <property type="evidence" value="ECO:0007669"/>
    <property type="project" value="UniProtKB-SubCell"/>
</dbReference>
<protein>
    <submittedName>
        <fullName evidence="2">Uncharacterized protein</fullName>
    </submittedName>
</protein>
<evidence type="ECO:0000256" key="1">
    <source>
        <dbReference type="ARBA" id="ARBA00004430"/>
    </source>
</evidence>
<proteinExistence type="predicted"/>
<dbReference type="EMBL" id="BMAR01000015">
    <property type="protein sequence ID" value="GFR46768.1"/>
    <property type="molecule type" value="Genomic_DNA"/>
</dbReference>
<dbReference type="Proteomes" id="UP001054857">
    <property type="component" value="Unassembled WGS sequence"/>
</dbReference>
<comment type="subcellular location">
    <subcellularLocation>
        <location evidence="1">Cytoplasm</location>
        <location evidence="1">Cytoskeleton</location>
        <location evidence="1">Cilium axoneme</location>
    </subcellularLocation>
</comment>
<comment type="caution">
    <text evidence="2">The sequence shown here is derived from an EMBL/GenBank/DDBJ whole genome shotgun (WGS) entry which is preliminary data.</text>
</comment>
<dbReference type="AlphaFoldDB" id="A0AAD3DRY1"/>
<evidence type="ECO:0000313" key="2">
    <source>
        <dbReference type="EMBL" id="GFR46768.1"/>
    </source>
</evidence>
<evidence type="ECO:0000313" key="3">
    <source>
        <dbReference type="Proteomes" id="UP001054857"/>
    </source>
</evidence>
<keyword evidence="3" id="KW-1185">Reference proteome</keyword>
<reference evidence="2 3" key="1">
    <citation type="journal article" date="2021" name="Sci. Rep.">
        <title>Genome sequencing of the multicellular alga Astrephomene provides insights into convergent evolution of germ-soma differentiation.</title>
        <authorList>
            <person name="Yamashita S."/>
            <person name="Yamamoto K."/>
            <person name="Matsuzaki R."/>
            <person name="Suzuki S."/>
            <person name="Yamaguchi H."/>
            <person name="Hirooka S."/>
            <person name="Minakuchi Y."/>
            <person name="Miyagishima S."/>
            <person name="Kawachi M."/>
            <person name="Toyoda A."/>
            <person name="Nozaki H."/>
        </authorList>
    </citation>
    <scope>NUCLEOTIDE SEQUENCE [LARGE SCALE GENOMIC DNA]</scope>
    <source>
        <strain evidence="2 3">NIES-4017</strain>
    </source>
</reference>
<accession>A0AAD3DRY1</accession>
<dbReference type="InterPro" id="IPR032675">
    <property type="entry name" value="LRR_dom_sf"/>
</dbReference>
<dbReference type="SUPFAM" id="SSF52047">
    <property type="entry name" value="RNI-like"/>
    <property type="match status" value="1"/>
</dbReference>